<sequence length="244" mass="27052">MTHRSWVSEISSHAQSAYLAPGWVCPGHIDRSGRGPIITPIILPSGRRLPWGLVKMRGRVLQVRNSSMGVIRMPAWSCVKHQSMLGWDVNPLRFLCSLLLLFLWLSFLHVADDLCRFSTGCVNASCFQTPFSPPMVSRAGWMSSASSHSESRSVKILARRSRVLGHPSRDSRSTAILSSSGGAAPTNSGATEALATMRSCFNIDSTMMTRQLVEVRKNYYTAPEYELHVPLPGEHPYDTFPSDF</sequence>
<organism evidence="3 4">
    <name type="scientific">Ensete ventricosum</name>
    <name type="common">Abyssinian banana</name>
    <name type="synonym">Musa ensete</name>
    <dbReference type="NCBI Taxonomy" id="4639"/>
    <lineage>
        <taxon>Eukaryota</taxon>
        <taxon>Viridiplantae</taxon>
        <taxon>Streptophyta</taxon>
        <taxon>Embryophyta</taxon>
        <taxon>Tracheophyta</taxon>
        <taxon>Spermatophyta</taxon>
        <taxon>Magnoliopsida</taxon>
        <taxon>Liliopsida</taxon>
        <taxon>Zingiberales</taxon>
        <taxon>Musaceae</taxon>
        <taxon>Ensete</taxon>
    </lineage>
</organism>
<keyword evidence="2" id="KW-0812">Transmembrane</keyword>
<reference evidence="3 4" key="1">
    <citation type="journal article" date="2014" name="Agronomy (Basel)">
        <title>A Draft Genome Sequence for Ensete ventricosum, the Drought-Tolerant Tree Against Hunger.</title>
        <authorList>
            <person name="Harrison J."/>
            <person name="Moore K.A."/>
            <person name="Paszkiewicz K."/>
            <person name="Jones T."/>
            <person name="Grant M."/>
            <person name="Ambacheew D."/>
            <person name="Muzemil S."/>
            <person name="Studholme D.J."/>
        </authorList>
    </citation>
    <scope>NUCLEOTIDE SEQUENCE [LARGE SCALE GENOMIC DNA]</scope>
</reference>
<feature type="compositionally biased region" description="Polar residues" evidence="1">
    <location>
        <begin position="173"/>
        <end position="188"/>
    </location>
</feature>
<gene>
    <name evidence="3" type="ORF">B296_00034087</name>
</gene>
<evidence type="ECO:0000256" key="1">
    <source>
        <dbReference type="SAM" id="MobiDB-lite"/>
    </source>
</evidence>
<proteinExistence type="predicted"/>
<dbReference type="Proteomes" id="UP000287651">
    <property type="component" value="Unassembled WGS sequence"/>
</dbReference>
<protein>
    <submittedName>
        <fullName evidence="3">Uncharacterized protein</fullName>
    </submittedName>
</protein>
<dbReference type="AlphaFoldDB" id="A0A426Z5Y3"/>
<dbReference type="EMBL" id="AMZH03008227">
    <property type="protein sequence ID" value="RRT59400.1"/>
    <property type="molecule type" value="Genomic_DNA"/>
</dbReference>
<accession>A0A426Z5Y3</accession>
<evidence type="ECO:0000256" key="2">
    <source>
        <dbReference type="SAM" id="Phobius"/>
    </source>
</evidence>
<keyword evidence="2" id="KW-1133">Transmembrane helix</keyword>
<evidence type="ECO:0000313" key="3">
    <source>
        <dbReference type="EMBL" id="RRT59400.1"/>
    </source>
</evidence>
<comment type="caution">
    <text evidence="3">The sequence shown here is derived from an EMBL/GenBank/DDBJ whole genome shotgun (WGS) entry which is preliminary data.</text>
</comment>
<keyword evidence="2" id="KW-0472">Membrane</keyword>
<feature type="region of interest" description="Disordered" evidence="1">
    <location>
        <begin position="164"/>
        <end position="188"/>
    </location>
</feature>
<feature type="transmembrane region" description="Helical" evidence="2">
    <location>
        <begin position="92"/>
        <end position="111"/>
    </location>
</feature>
<evidence type="ECO:0000313" key="4">
    <source>
        <dbReference type="Proteomes" id="UP000287651"/>
    </source>
</evidence>
<name>A0A426Z5Y3_ENSVE</name>